<dbReference type="SUPFAM" id="SSF52047">
    <property type="entry name" value="RNI-like"/>
    <property type="match status" value="1"/>
</dbReference>
<organism evidence="1 2">
    <name type="scientific">Dendrothele bispora (strain CBS 962.96)</name>
    <dbReference type="NCBI Taxonomy" id="1314807"/>
    <lineage>
        <taxon>Eukaryota</taxon>
        <taxon>Fungi</taxon>
        <taxon>Dikarya</taxon>
        <taxon>Basidiomycota</taxon>
        <taxon>Agaricomycotina</taxon>
        <taxon>Agaricomycetes</taxon>
        <taxon>Agaricomycetidae</taxon>
        <taxon>Agaricales</taxon>
        <taxon>Agaricales incertae sedis</taxon>
        <taxon>Dendrothele</taxon>
    </lineage>
</organism>
<dbReference type="Proteomes" id="UP000297245">
    <property type="component" value="Unassembled WGS sequence"/>
</dbReference>
<dbReference type="EMBL" id="ML179126">
    <property type="protein sequence ID" value="THU99003.1"/>
    <property type="molecule type" value="Genomic_DNA"/>
</dbReference>
<dbReference type="AlphaFoldDB" id="A0A4S8MAP8"/>
<evidence type="ECO:0000313" key="1">
    <source>
        <dbReference type="EMBL" id="THU99003.1"/>
    </source>
</evidence>
<dbReference type="InterPro" id="IPR032675">
    <property type="entry name" value="LRR_dom_sf"/>
</dbReference>
<sequence length="502" mass="57547">MPPCTIPFDVWSIIAEYLPPDMLPSLSQVNHAFYEIAQRVKYQVTDLVTYDKNTKRLLTELKNPSLGSLVRTVHIQPWKVSDLAKPSPRRRCRVLDTVRSLVNADYAMERSKAAVEKRLRKHTRLVLDTVSRLHRVIEYRIEWDETPSYHAEFFRAFLCPLLADTSFGHGLVKFSLKVPVERLPYLAAVHLPQLEELDVHLYTDNIPSQEVDYCLDSFAVFVNNLYGTLRSLAVTSTRSSKNLNLNHLFHLLGYFPHLRSFALSTPCNGVHVWPQHGANAPFPLQIFIDKHHRQLQELKLMCSSIGTVQVPDPEAKDWIRRILDHVDERYRLLSRLEVDIRNLRGTDSELNDFLASLGNIVNQLDSLVLTECPLRKVDVERLINLFAQSTGQADLRMLALRVQCLSPEVMDLLAYGLPLLQRLELTFTEVKGAQFGNRSEQLSAFLARMSGRRYVDWQLLRLALSESPFNDVEWVDSMEPVLVESIPSLHHVNPLPALSLYA</sequence>
<name>A0A4S8MAP8_DENBC</name>
<accession>A0A4S8MAP8</accession>
<evidence type="ECO:0000313" key="2">
    <source>
        <dbReference type="Proteomes" id="UP000297245"/>
    </source>
</evidence>
<dbReference type="OrthoDB" id="2997904at2759"/>
<dbReference type="Gene3D" id="3.80.10.10">
    <property type="entry name" value="Ribonuclease Inhibitor"/>
    <property type="match status" value="1"/>
</dbReference>
<gene>
    <name evidence="1" type="ORF">K435DRAFT_837877</name>
</gene>
<keyword evidence="2" id="KW-1185">Reference proteome</keyword>
<proteinExistence type="predicted"/>
<evidence type="ECO:0008006" key="3">
    <source>
        <dbReference type="Google" id="ProtNLM"/>
    </source>
</evidence>
<protein>
    <recommendedName>
        <fullName evidence="3">F-box domain-containing protein</fullName>
    </recommendedName>
</protein>
<reference evidence="1 2" key="1">
    <citation type="journal article" date="2019" name="Nat. Ecol. Evol.">
        <title>Megaphylogeny resolves global patterns of mushroom evolution.</title>
        <authorList>
            <person name="Varga T."/>
            <person name="Krizsan K."/>
            <person name="Foldi C."/>
            <person name="Dima B."/>
            <person name="Sanchez-Garcia M."/>
            <person name="Sanchez-Ramirez S."/>
            <person name="Szollosi G.J."/>
            <person name="Szarkandi J.G."/>
            <person name="Papp V."/>
            <person name="Albert L."/>
            <person name="Andreopoulos W."/>
            <person name="Angelini C."/>
            <person name="Antonin V."/>
            <person name="Barry K.W."/>
            <person name="Bougher N.L."/>
            <person name="Buchanan P."/>
            <person name="Buyck B."/>
            <person name="Bense V."/>
            <person name="Catcheside P."/>
            <person name="Chovatia M."/>
            <person name="Cooper J."/>
            <person name="Damon W."/>
            <person name="Desjardin D."/>
            <person name="Finy P."/>
            <person name="Geml J."/>
            <person name="Haridas S."/>
            <person name="Hughes K."/>
            <person name="Justo A."/>
            <person name="Karasinski D."/>
            <person name="Kautmanova I."/>
            <person name="Kiss B."/>
            <person name="Kocsube S."/>
            <person name="Kotiranta H."/>
            <person name="LaButti K.M."/>
            <person name="Lechner B.E."/>
            <person name="Liimatainen K."/>
            <person name="Lipzen A."/>
            <person name="Lukacs Z."/>
            <person name="Mihaltcheva S."/>
            <person name="Morgado L.N."/>
            <person name="Niskanen T."/>
            <person name="Noordeloos M.E."/>
            <person name="Ohm R.A."/>
            <person name="Ortiz-Santana B."/>
            <person name="Ovrebo C."/>
            <person name="Racz N."/>
            <person name="Riley R."/>
            <person name="Savchenko A."/>
            <person name="Shiryaev A."/>
            <person name="Soop K."/>
            <person name="Spirin V."/>
            <person name="Szebenyi C."/>
            <person name="Tomsovsky M."/>
            <person name="Tulloss R.E."/>
            <person name="Uehling J."/>
            <person name="Grigoriev I.V."/>
            <person name="Vagvolgyi C."/>
            <person name="Papp T."/>
            <person name="Martin F.M."/>
            <person name="Miettinen O."/>
            <person name="Hibbett D.S."/>
            <person name="Nagy L.G."/>
        </authorList>
    </citation>
    <scope>NUCLEOTIDE SEQUENCE [LARGE SCALE GENOMIC DNA]</scope>
    <source>
        <strain evidence="1 2">CBS 962.96</strain>
    </source>
</reference>
<dbReference type="CDD" id="cd09917">
    <property type="entry name" value="F-box_SF"/>
    <property type="match status" value="1"/>
</dbReference>